<dbReference type="CDD" id="cd07043">
    <property type="entry name" value="STAS_anti-anti-sigma_factors"/>
    <property type="match status" value="1"/>
</dbReference>
<dbReference type="RefSeq" id="WP_189120001.1">
    <property type="nucleotide sequence ID" value="NZ_BMRK01000017.1"/>
</dbReference>
<dbReference type="Pfam" id="PF13466">
    <property type="entry name" value="STAS_2"/>
    <property type="match status" value="1"/>
</dbReference>
<proteinExistence type="predicted"/>
<evidence type="ECO:0000259" key="1">
    <source>
        <dbReference type="PROSITE" id="PS50801"/>
    </source>
</evidence>
<dbReference type="Proteomes" id="UP001142292">
    <property type="component" value="Unassembled WGS sequence"/>
</dbReference>
<comment type="caution">
    <text evidence="2">The sequence shown here is derived from an EMBL/GenBank/DDBJ whole genome shotgun (WGS) entry which is preliminary data.</text>
</comment>
<feature type="domain" description="STAS" evidence="1">
    <location>
        <begin position="10"/>
        <end position="102"/>
    </location>
</feature>
<dbReference type="PROSITE" id="PS50801">
    <property type="entry name" value="STAS"/>
    <property type="match status" value="1"/>
</dbReference>
<organism evidence="2 3">
    <name type="scientific">Nocardioides luteus</name>
    <dbReference type="NCBI Taxonomy" id="1844"/>
    <lineage>
        <taxon>Bacteria</taxon>
        <taxon>Bacillati</taxon>
        <taxon>Actinomycetota</taxon>
        <taxon>Actinomycetes</taxon>
        <taxon>Propionibacteriales</taxon>
        <taxon>Nocardioidaceae</taxon>
        <taxon>Nocardioides</taxon>
    </lineage>
</organism>
<name>A0ABQ5SWV4_9ACTN</name>
<dbReference type="Gene3D" id="3.30.750.24">
    <property type="entry name" value="STAS domain"/>
    <property type="match status" value="1"/>
</dbReference>
<dbReference type="InterPro" id="IPR036513">
    <property type="entry name" value="STAS_dom_sf"/>
</dbReference>
<gene>
    <name evidence="2" type="ORF">GCM10017579_20180</name>
</gene>
<reference evidence="2" key="2">
    <citation type="submission" date="2023-01" db="EMBL/GenBank/DDBJ databases">
        <authorList>
            <person name="Sun Q."/>
            <person name="Evtushenko L."/>
        </authorList>
    </citation>
    <scope>NUCLEOTIDE SEQUENCE</scope>
    <source>
        <strain evidence="2">VKM Ac-1246</strain>
    </source>
</reference>
<dbReference type="InterPro" id="IPR002645">
    <property type="entry name" value="STAS_dom"/>
</dbReference>
<evidence type="ECO:0000313" key="2">
    <source>
        <dbReference type="EMBL" id="GLJ67982.1"/>
    </source>
</evidence>
<dbReference type="SUPFAM" id="SSF52091">
    <property type="entry name" value="SpoIIaa-like"/>
    <property type="match status" value="1"/>
</dbReference>
<protein>
    <recommendedName>
        <fullName evidence="1">STAS domain-containing protein</fullName>
    </recommendedName>
</protein>
<keyword evidence="3" id="KW-1185">Reference proteome</keyword>
<dbReference type="EMBL" id="BSEL01000005">
    <property type="protein sequence ID" value="GLJ67982.1"/>
    <property type="molecule type" value="Genomic_DNA"/>
</dbReference>
<evidence type="ECO:0000313" key="3">
    <source>
        <dbReference type="Proteomes" id="UP001142292"/>
    </source>
</evidence>
<sequence>MEIVIDGPTLVFSGDFDVRSTWMARSVIYDHLATVEGDVVLDFSEVDNADLTALKLLAVATRQARAEGRHLILQGCTPAVRRMLHLSRLYRVLDVERSPLIA</sequence>
<accession>A0ABQ5SWV4</accession>
<dbReference type="InterPro" id="IPR058548">
    <property type="entry name" value="MlaB-like_STAS"/>
</dbReference>
<reference evidence="2" key="1">
    <citation type="journal article" date="2014" name="Int. J. Syst. Evol. Microbiol.">
        <title>Complete genome of a new Firmicutes species belonging to the dominant human colonic microbiota ('Ruminococcus bicirculans') reveals two chromosomes and a selective capacity to utilize plant glucans.</title>
        <authorList>
            <consortium name="NISC Comparative Sequencing Program"/>
            <person name="Wegmann U."/>
            <person name="Louis P."/>
            <person name="Goesmann A."/>
            <person name="Henrissat B."/>
            <person name="Duncan S.H."/>
            <person name="Flint H.J."/>
        </authorList>
    </citation>
    <scope>NUCLEOTIDE SEQUENCE</scope>
    <source>
        <strain evidence="2">VKM Ac-1246</strain>
    </source>
</reference>